<comment type="caution">
    <text evidence="1">The sequence shown here is derived from an EMBL/GenBank/DDBJ whole genome shotgun (WGS) entry which is preliminary data.</text>
</comment>
<protein>
    <submittedName>
        <fullName evidence="1">Uncharacterized protein</fullName>
    </submittedName>
</protein>
<organism evidence="1 2">
    <name type="scientific">Oryza meyeriana var. granulata</name>
    <dbReference type="NCBI Taxonomy" id="110450"/>
    <lineage>
        <taxon>Eukaryota</taxon>
        <taxon>Viridiplantae</taxon>
        <taxon>Streptophyta</taxon>
        <taxon>Embryophyta</taxon>
        <taxon>Tracheophyta</taxon>
        <taxon>Spermatophyta</taxon>
        <taxon>Magnoliopsida</taxon>
        <taxon>Liliopsida</taxon>
        <taxon>Poales</taxon>
        <taxon>Poaceae</taxon>
        <taxon>BOP clade</taxon>
        <taxon>Oryzoideae</taxon>
        <taxon>Oryzeae</taxon>
        <taxon>Oryzinae</taxon>
        <taxon>Oryza</taxon>
        <taxon>Oryza meyeriana</taxon>
    </lineage>
</organism>
<name>A0A6G1DIV8_9ORYZ</name>
<evidence type="ECO:0000313" key="2">
    <source>
        <dbReference type="Proteomes" id="UP000479710"/>
    </source>
</evidence>
<dbReference type="Proteomes" id="UP000479710">
    <property type="component" value="Unassembled WGS sequence"/>
</dbReference>
<gene>
    <name evidence="1" type="ORF">E2562_015235</name>
</gene>
<dbReference type="AlphaFoldDB" id="A0A6G1DIV8"/>
<accession>A0A6G1DIV8</accession>
<proteinExistence type="predicted"/>
<sequence length="93" mass="10284">MSPSSPRSLARSLAATTALTPRFAVNARHLDLDPGRRFFIPRAAVKKPGFSPFFTDDDDGETEQDTRAPELLRVLRACGLTSRRDPASGRDQR</sequence>
<evidence type="ECO:0000313" key="1">
    <source>
        <dbReference type="EMBL" id="KAF0912538.1"/>
    </source>
</evidence>
<keyword evidence="2" id="KW-1185">Reference proteome</keyword>
<reference evidence="1 2" key="1">
    <citation type="submission" date="2019-11" db="EMBL/GenBank/DDBJ databases">
        <title>Whole genome sequence of Oryza granulata.</title>
        <authorList>
            <person name="Li W."/>
        </authorList>
    </citation>
    <scope>NUCLEOTIDE SEQUENCE [LARGE SCALE GENOMIC DNA]</scope>
    <source>
        <strain evidence="2">cv. Menghai</strain>
        <tissue evidence="1">Leaf</tissue>
    </source>
</reference>
<dbReference type="EMBL" id="SPHZ02000006">
    <property type="protein sequence ID" value="KAF0912538.1"/>
    <property type="molecule type" value="Genomic_DNA"/>
</dbReference>